<reference evidence="14 15" key="1">
    <citation type="submission" date="2014-11" db="EMBL/GenBank/DDBJ databases">
        <authorList>
            <person name="Zhu J."/>
            <person name="Qi W."/>
            <person name="Song R."/>
        </authorList>
    </citation>
    <scope>NUCLEOTIDE SEQUENCE [LARGE SCALE GENOMIC DNA]</scope>
</reference>
<dbReference type="SUPFAM" id="SSF50621">
    <property type="entry name" value="Alanine racemase C-terminal domain-like"/>
    <property type="match status" value="1"/>
</dbReference>
<dbReference type="EC" id="4.1.1.17" evidence="6"/>
<name>A0A0G4GWZ4_VITBC</name>
<dbReference type="GO" id="GO:0005737">
    <property type="term" value="C:cytoplasm"/>
    <property type="evidence" value="ECO:0007669"/>
    <property type="project" value="TreeGrafter"/>
</dbReference>
<dbReference type="InterPro" id="IPR002433">
    <property type="entry name" value="Orn_de-COase"/>
</dbReference>
<evidence type="ECO:0000256" key="11">
    <source>
        <dbReference type="SAM" id="MobiDB-lite"/>
    </source>
</evidence>
<evidence type="ECO:0000313" key="15">
    <source>
        <dbReference type="Proteomes" id="UP000041254"/>
    </source>
</evidence>
<dbReference type="OMA" id="SFFVCDL"/>
<proteinExistence type="inferred from homology"/>
<comment type="cofactor">
    <cofactor evidence="1 9">
        <name>pyridoxal 5'-phosphate</name>
        <dbReference type="ChEBI" id="CHEBI:597326"/>
    </cofactor>
</comment>
<feature type="compositionally biased region" description="Low complexity" evidence="11">
    <location>
        <begin position="25"/>
        <end position="34"/>
    </location>
</feature>
<feature type="domain" description="Orn/DAP/Arg decarboxylase 2 C-terminal" evidence="12">
    <location>
        <begin position="347"/>
        <end position="459"/>
    </location>
</feature>
<organism evidence="14 15">
    <name type="scientific">Vitrella brassicaformis (strain CCMP3155)</name>
    <dbReference type="NCBI Taxonomy" id="1169540"/>
    <lineage>
        <taxon>Eukaryota</taxon>
        <taxon>Sar</taxon>
        <taxon>Alveolata</taxon>
        <taxon>Colpodellida</taxon>
        <taxon>Vitrellaceae</taxon>
        <taxon>Vitrella</taxon>
    </lineage>
</organism>
<dbReference type="CDD" id="cd00622">
    <property type="entry name" value="PLPDE_III_ODC"/>
    <property type="match status" value="1"/>
</dbReference>
<dbReference type="VEuPathDB" id="CryptoDB:Vbra_837"/>
<evidence type="ECO:0000256" key="6">
    <source>
        <dbReference type="ARBA" id="ARBA00034138"/>
    </source>
</evidence>
<accession>A0A0G4GWZ4</accession>
<dbReference type="InterPro" id="IPR009006">
    <property type="entry name" value="Ala_racemase/Decarboxylase_C"/>
</dbReference>
<evidence type="ECO:0000256" key="5">
    <source>
        <dbReference type="ARBA" id="ARBA00034115"/>
    </source>
</evidence>
<dbReference type="PROSITE" id="PS00878">
    <property type="entry name" value="ODR_DC_2_1"/>
    <property type="match status" value="1"/>
</dbReference>
<dbReference type="PANTHER" id="PTHR11482">
    <property type="entry name" value="ARGININE/DIAMINOPIMELATE/ORNITHINE DECARBOXYLASE"/>
    <property type="match status" value="1"/>
</dbReference>
<evidence type="ECO:0000256" key="7">
    <source>
        <dbReference type="ARBA" id="ARBA00046672"/>
    </source>
</evidence>
<evidence type="ECO:0000256" key="1">
    <source>
        <dbReference type="ARBA" id="ARBA00001933"/>
    </source>
</evidence>
<dbReference type="InterPro" id="IPR000183">
    <property type="entry name" value="Orn/DAP/Arg_de-COase"/>
</dbReference>
<protein>
    <recommendedName>
        <fullName evidence="6">ornithine decarboxylase</fullName>
        <ecNumber evidence="6">4.1.1.17</ecNumber>
    </recommendedName>
</protein>
<dbReference type="Gene3D" id="2.40.37.10">
    <property type="entry name" value="Lyase, Ornithine Decarboxylase, Chain A, domain 1"/>
    <property type="match status" value="1"/>
</dbReference>
<keyword evidence="4" id="KW-0456">Lyase</keyword>
<dbReference type="PRINTS" id="PR01179">
    <property type="entry name" value="ODADCRBXLASE"/>
</dbReference>
<feature type="region of interest" description="Disordered" evidence="11">
    <location>
        <begin position="1"/>
        <end position="44"/>
    </location>
</feature>
<dbReference type="InterPro" id="IPR029066">
    <property type="entry name" value="PLP-binding_barrel"/>
</dbReference>
<dbReference type="GO" id="GO:0033387">
    <property type="term" value="P:putrescine biosynthetic process from arginine, via ornithine"/>
    <property type="evidence" value="ECO:0007669"/>
    <property type="project" value="TreeGrafter"/>
</dbReference>
<comment type="catalytic activity">
    <reaction evidence="8">
        <text>L-ornithine + H(+) = putrescine + CO2</text>
        <dbReference type="Rhea" id="RHEA:22964"/>
        <dbReference type="ChEBI" id="CHEBI:15378"/>
        <dbReference type="ChEBI" id="CHEBI:16526"/>
        <dbReference type="ChEBI" id="CHEBI:46911"/>
        <dbReference type="ChEBI" id="CHEBI:326268"/>
        <dbReference type="EC" id="4.1.1.17"/>
    </reaction>
</comment>
<dbReference type="Pfam" id="PF00278">
    <property type="entry name" value="Orn_DAP_Arg_deC"/>
    <property type="match status" value="1"/>
</dbReference>
<evidence type="ECO:0000313" key="14">
    <source>
        <dbReference type="EMBL" id="CEM35570.1"/>
    </source>
</evidence>
<evidence type="ECO:0000256" key="3">
    <source>
        <dbReference type="ARBA" id="ARBA00022898"/>
    </source>
</evidence>
<feature type="compositionally biased region" description="Basic and acidic residues" evidence="11">
    <location>
        <begin position="1"/>
        <end position="10"/>
    </location>
</feature>
<comment type="similarity">
    <text evidence="2 10">Belongs to the Orn/Lys/Arg decarboxylase class-II family.</text>
</comment>
<evidence type="ECO:0000259" key="12">
    <source>
        <dbReference type="Pfam" id="PF00278"/>
    </source>
</evidence>
<evidence type="ECO:0000256" key="8">
    <source>
        <dbReference type="ARBA" id="ARBA00049127"/>
    </source>
</evidence>
<dbReference type="InterPro" id="IPR022653">
    <property type="entry name" value="De-COase2_pyr-phos_BS"/>
</dbReference>
<dbReference type="InterPro" id="IPR022644">
    <property type="entry name" value="De-COase2_N"/>
</dbReference>
<dbReference type="PhylomeDB" id="A0A0G4GWZ4"/>
<comment type="subunit">
    <text evidence="7">Homodimer. Only the dimer is catalytically active, as the active sites are constructed of residues from both monomers.</text>
</comment>
<evidence type="ECO:0000256" key="4">
    <source>
        <dbReference type="ARBA" id="ARBA00023239"/>
    </source>
</evidence>
<dbReference type="InParanoid" id="A0A0G4GWZ4"/>
<dbReference type="AlphaFoldDB" id="A0A0G4GWZ4"/>
<dbReference type="STRING" id="1169540.A0A0G4GWZ4"/>
<dbReference type="Proteomes" id="UP000041254">
    <property type="component" value="Unassembled WGS sequence"/>
</dbReference>
<dbReference type="PANTHER" id="PTHR11482:SF6">
    <property type="entry name" value="ORNITHINE DECARBOXYLASE 1-RELATED"/>
    <property type="match status" value="1"/>
</dbReference>
<dbReference type="OrthoDB" id="5034579at2759"/>
<comment type="pathway">
    <text evidence="5">Amine and polyamine biosynthesis; putrescine biosynthesis via L-ornithine pathway; putrescine from L-ornithine: step 1/1.</text>
</comment>
<feature type="modified residue" description="N6-(pyridoxal phosphate)lysine" evidence="9">
    <location>
        <position position="128"/>
    </location>
</feature>
<dbReference type="GO" id="GO:0004586">
    <property type="term" value="F:ornithine decarboxylase activity"/>
    <property type="evidence" value="ECO:0007669"/>
    <property type="project" value="UniProtKB-EC"/>
</dbReference>
<feature type="active site" description="Proton donor" evidence="9">
    <location>
        <position position="432"/>
    </location>
</feature>
<dbReference type="InterPro" id="IPR022643">
    <property type="entry name" value="De-COase2_C"/>
</dbReference>
<dbReference type="SUPFAM" id="SSF51419">
    <property type="entry name" value="PLP-binding barrel"/>
    <property type="match status" value="1"/>
</dbReference>
<feature type="domain" description="Orn/DAP/Arg decarboxylase 2 N-terminal" evidence="13">
    <location>
        <begin position="105"/>
        <end position="345"/>
    </location>
</feature>
<dbReference type="FunFam" id="3.20.20.10:FF:000005">
    <property type="entry name" value="Ornithine decarboxylase"/>
    <property type="match status" value="1"/>
</dbReference>
<evidence type="ECO:0000259" key="13">
    <source>
        <dbReference type="Pfam" id="PF02784"/>
    </source>
</evidence>
<keyword evidence="15" id="KW-1185">Reference proteome</keyword>
<dbReference type="Pfam" id="PF02784">
    <property type="entry name" value="Orn_Arg_deC_N"/>
    <property type="match status" value="1"/>
</dbReference>
<gene>
    <name evidence="14" type="ORF">Vbra_837</name>
</gene>
<evidence type="ECO:0000256" key="2">
    <source>
        <dbReference type="ARBA" id="ARBA00008872"/>
    </source>
</evidence>
<evidence type="ECO:0000256" key="10">
    <source>
        <dbReference type="RuleBase" id="RU003737"/>
    </source>
</evidence>
<sequence>MADTGGHERSPPPQLCLPKPEEDASPSSTLASTPPASPSPYLKAEAPLWGADARESQLLDAQARAKVKILQRSPDDGIDDPERHLVRQIVESEDLDDPFVLVDLQKVIEQFKRWRRLLPRVTPFYAVKCNPDPVIIQLIASLGGCFDCASKGEIKQVLDLGVPPTQIVYSNPCKQVSHLKFARDQGVALTVFDNKDELHKIKAHHPDAELMLRIWTDDSMLSETGALSVKFGALPDTWGALLDIAKGLQLSVVGVHFHVGSGCRHAGAFTEALNNAHRVFDLAEKRGFTFKYLDIGGGFPGEMPGSTRHEGMPQFEDLAAEITPLLTDLFPKEIAVLGEPGRYFATACQTLAVKVFAKRAPVRRKSLSAVIRLSETQNDQDATRFIYYLNEGFYGAFNCIKNDNHEATPELLNPRDEETTTKYDSLVFGPTCDGIDIILKEYPLPELKVGEWLLFRDMGAYTTSSSCNFNGFAKALSRYCRIIPPPSPHRRHTPSRVV</sequence>
<dbReference type="EMBL" id="CDMY01000859">
    <property type="protein sequence ID" value="CEM35570.1"/>
    <property type="molecule type" value="Genomic_DNA"/>
</dbReference>
<keyword evidence="3 9" id="KW-0663">Pyridoxal phosphate</keyword>
<dbReference type="PRINTS" id="PR01182">
    <property type="entry name" value="ORNDCRBXLASE"/>
</dbReference>
<evidence type="ECO:0000256" key="9">
    <source>
        <dbReference type="PIRSR" id="PIRSR600183-50"/>
    </source>
</evidence>
<dbReference type="Gene3D" id="3.20.20.10">
    <property type="entry name" value="Alanine racemase"/>
    <property type="match status" value="1"/>
</dbReference>